<gene>
    <name evidence="1" type="ORF">ISN45_At04g020920</name>
</gene>
<dbReference type="Proteomes" id="UP000694240">
    <property type="component" value="Chromosome 4"/>
</dbReference>
<dbReference type="InterPro" id="IPR025886">
    <property type="entry name" value="PP2-like"/>
</dbReference>
<accession>A0A8T2E314</accession>
<reference evidence="1 2" key="1">
    <citation type="submission" date="2020-12" db="EMBL/GenBank/DDBJ databases">
        <title>Concerted genomic and epigenomic changes stabilize Arabidopsis allopolyploids.</title>
        <authorList>
            <person name="Chen Z."/>
        </authorList>
    </citation>
    <scope>NUCLEOTIDE SEQUENCE [LARGE SCALE GENOMIC DNA]</scope>
    <source>
        <strain evidence="1">Allo738</strain>
        <tissue evidence="1">Leaf</tissue>
    </source>
</reference>
<dbReference type="Pfam" id="PF14299">
    <property type="entry name" value="PP2"/>
    <property type="match status" value="1"/>
</dbReference>
<evidence type="ECO:0000313" key="2">
    <source>
        <dbReference type="Proteomes" id="UP000694240"/>
    </source>
</evidence>
<organism evidence="1 2">
    <name type="scientific">Arabidopsis thaliana x Arabidopsis arenosa</name>
    <dbReference type="NCBI Taxonomy" id="1240361"/>
    <lineage>
        <taxon>Eukaryota</taxon>
        <taxon>Viridiplantae</taxon>
        <taxon>Streptophyta</taxon>
        <taxon>Embryophyta</taxon>
        <taxon>Tracheophyta</taxon>
        <taxon>Spermatophyta</taxon>
        <taxon>Magnoliopsida</taxon>
        <taxon>eudicotyledons</taxon>
        <taxon>Gunneridae</taxon>
        <taxon>Pentapetalae</taxon>
        <taxon>rosids</taxon>
        <taxon>malvids</taxon>
        <taxon>Brassicales</taxon>
        <taxon>Brassicaceae</taxon>
        <taxon>Camelineae</taxon>
        <taxon>Arabidopsis</taxon>
    </lineage>
</organism>
<dbReference type="EMBL" id="JAEFBK010000004">
    <property type="protein sequence ID" value="KAG7616643.1"/>
    <property type="molecule type" value="Genomic_DNA"/>
</dbReference>
<dbReference type="AlphaFoldDB" id="A0A8T2E314"/>
<sequence length="246" mass="28116">MSKKHCSELLPNKMFRNQDSKYLIPVQKEAPPVTTLPMKASTVKSPHNCEAILRDADPPISLSSVNLSEQLRSGVFLKPKKQIKYWVDERNSNCFMLFAKNLSITWSDDVNYWTWFTEKESPNENVEAVGLKNVCWLDITGKFDTRNLTPGIVYEVVFKVKLEDPAYGWDTPVNLKLVLPNGKETPQEQKLSLRELPRYKWVDVRVGEFVPEKSAAGEITFSMYEHVAGVWKKGLSLKGVAIRPKQ</sequence>
<dbReference type="PANTHER" id="PTHR48478">
    <property type="entry name" value="LECTIN-LIKE"/>
    <property type="match status" value="1"/>
</dbReference>
<protein>
    <submittedName>
        <fullName evidence="1">Phloem protein 2-like</fullName>
    </submittedName>
</protein>
<proteinExistence type="predicted"/>
<keyword evidence="2" id="KW-1185">Reference proteome</keyword>
<dbReference type="InterPro" id="IPR052147">
    <property type="entry name" value="PP2-like/Lectin"/>
</dbReference>
<dbReference type="PANTHER" id="PTHR48478:SF1">
    <property type="entry name" value="LECTIN-LIKE"/>
    <property type="match status" value="1"/>
</dbReference>
<comment type="caution">
    <text evidence="1">The sequence shown here is derived from an EMBL/GenBank/DDBJ whole genome shotgun (WGS) entry which is preliminary data.</text>
</comment>
<name>A0A8T2E314_9BRAS</name>
<dbReference type="GO" id="GO:0030246">
    <property type="term" value="F:carbohydrate binding"/>
    <property type="evidence" value="ECO:0007669"/>
    <property type="project" value="InterPro"/>
</dbReference>
<evidence type="ECO:0000313" key="1">
    <source>
        <dbReference type="EMBL" id="KAG7616643.1"/>
    </source>
</evidence>